<proteinExistence type="predicted"/>
<sequence length="156" mass="17884">MARSQAPNETPPNDETQPPRSQMATHKPKMPQMKPRQAKRPQIKRRQTKPCQAKCTMTQRWLRAGRVAAQATRTTHPLRRPDPVVPGPPNNNPPAKRDLTNDETKRSYRLNHPKPATPPTEIIMHPPNESRERDLPKNICPDPREWKTVTLPRDPG</sequence>
<feature type="region of interest" description="Disordered" evidence="1">
    <location>
        <begin position="1"/>
        <end position="156"/>
    </location>
</feature>
<dbReference type="EMBL" id="MU129147">
    <property type="protein sequence ID" value="KAF9505550.1"/>
    <property type="molecule type" value="Genomic_DNA"/>
</dbReference>
<dbReference type="Proteomes" id="UP000886523">
    <property type="component" value="Unassembled WGS sequence"/>
</dbReference>
<evidence type="ECO:0000313" key="3">
    <source>
        <dbReference type="Proteomes" id="UP000886523"/>
    </source>
</evidence>
<evidence type="ECO:0000256" key="1">
    <source>
        <dbReference type="SAM" id="MobiDB-lite"/>
    </source>
</evidence>
<accession>A0A9P6AGP2</accession>
<evidence type="ECO:0000313" key="2">
    <source>
        <dbReference type="EMBL" id="KAF9505550.1"/>
    </source>
</evidence>
<organism evidence="2 3">
    <name type="scientific">Hydnum rufescens UP504</name>
    <dbReference type="NCBI Taxonomy" id="1448309"/>
    <lineage>
        <taxon>Eukaryota</taxon>
        <taxon>Fungi</taxon>
        <taxon>Dikarya</taxon>
        <taxon>Basidiomycota</taxon>
        <taxon>Agaricomycotina</taxon>
        <taxon>Agaricomycetes</taxon>
        <taxon>Cantharellales</taxon>
        <taxon>Hydnaceae</taxon>
        <taxon>Hydnum</taxon>
    </lineage>
</organism>
<feature type="compositionally biased region" description="Basic and acidic residues" evidence="1">
    <location>
        <begin position="128"/>
        <end position="147"/>
    </location>
</feature>
<feature type="compositionally biased region" description="Basic residues" evidence="1">
    <location>
        <begin position="36"/>
        <end position="48"/>
    </location>
</feature>
<comment type="caution">
    <text evidence="2">The sequence shown here is derived from an EMBL/GenBank/DDBJ whole genome shotgun (WGS) entry which is preliminary data.</text>
</comment>
<feature type="compositionally biased region" description="Polar residues" evidence="1">
    <location>
        <begin position="1"/>
        <end position="24"/>
    </location>
</feature>
<feature type="compositionally biased region" description="Pro residues" evidence="1">
    <location>
        <begin position="83"/>
        <end position="92"/>
    </location>
</feature>
<feature type="compositionally biased region" description="Basic and acidic residues" evidence="1">
    <location>
        <begin position="95"/>
        <end position="106"/>
    </location>
</feature>
<dbReference type="AlphaFoldDB" id="A0A9P6AGP2"/>
<name>A0A9P6AGP2_9AGAM</name>
<reference evidence="2" key="1">
    <citation type="journal article" date="2020" name="Nat. Commun.">
        <title>Large-scale genome sequencing of mycorrhizal fungi provides insights into the early evolution of symbiotic traits.</title>
        <authorList>
            <person name="Miyauchi S."/>
            <person name="Kiss E."/>
            <person name="Kuo A."/>
            <person name="Drula E."/>
            <person name="Kohler A."/>
            <person name="Sanchez-Garcia M."/>
            <person name="Morin E."/>
            <person name="Andreopoulos B."/>
            <person name="Barry K.W."/>
            <person name="Bonito G."/>
            <person name="Buee M."/>
            <person name="Carver A."/>
            <person name="Chen C."/>
            <person name="Cichocki N."/>
            <person name="Clum A."/>
            <person name="Culley D."/>
            <person name="Crous P.W."/>
            <person name="Fauchery L."/>
            <person name="Girlanda M."/>
            <person name="Hayes R.D."/>
            <person name="Keri Z."/>
            <person name="LaButti K."/>
            <person name="Lipzen A."/>
            <person name="Lombard V."/>
            <person name="Magnuson J."/>
            <person name="Maillard F."/>
            <person name="Murat C."/>
            <person name="Nolan M."/>
            <person name="Ohm R.A."/>
            <person name="Pangilinan J."/>
            <person name="Pereira M.F."/>
            <person name="Perotto S."/>
            <person name="Peter M."/>
            <person name="Pfister S."/>
            <person name="Riley R."/>
            <person name="Sitrit Y."/>
            <person name="Stielow J.B."/>
            <person name="Szollosi G."/>
            <person name="Zifcakova L."/>
            <person name="Stursova M."/>
            <person name="Spatafora J.W."/>
            <person name="Tedersoo L."/>
            <person name="Vaario L.M."/>
            <person name="Yamada A."/>
            <person name="Yan M."/>
            <person name="Wang P."/>
            <person name="Xu J."/>
            <person name="Bruns T."/>
            <person name="Baldrian P."/>
            <person name="Vilgalys R."/>
            <person name="Dunand C."/>
            <person name="Henrissat B."/>
            <person name="Grigoriev I.V."/>
            <person name="Hibbett D."/>
            <person name="Nagy L.G."/>
            <person name="Martin F.M."/>
        </authorList>
    </citation>
    <scope>NUCLEOTIDE SEQUENCE</scope>
    <source>
        <strain evidence="2">UP504</strain>
    </source>
</reference>
<gene>
    <name evidence="2" type="ORF">BS47DRAFT_1367991</name>
</gene>
<keyword evidence="3" id="KW-1185">Reference proteome</keyword>
<protein>
    <submittedName>
        <fullName evidence="2">Uncharacterized protein</fullName>
    </submittedName>
</protein>